<accession>A0ABY4GCM5</accession>
<sequence>MKKSILFFAVGVVLAACGSESKSNSANEPSMQAASSDELKSDSASATNLSAVAHQPQVDTNVTKIGTEHAGGIVAKGAKLITSSDCTSCHKERDRLVGPAYTAVAEKYPSTDANITMLANKIIQGGKGNWGEIPMTPHPDLAVADAKEMAKYILSLK</sequence>
<feature type="compositionally biased region" description="Polar residues" evidence="7">
    <location>
        <begin position="20"/>
        <end position="35"/>
    </location>
</feature>
<dbReference type="PROSITE" id="PS51257">
    <property type="entry name" value="PROKAR_LIPOPROTEIN"/>
    <property type="match status" value="1"/>
</dbReference>
<dbReference type="SUPFAM" id="SSF46626">
    <property type="entry name" value="Cytochrome c"/>
    <property type="match status" value="1"/>
</dbReference>
<dbReference type="InterPro" id="IPR002324">
    <property type="entry name" value="Cyt_c_ID"/>
</dbReference>
<dbReference type="InterPro" id="IPR036909">
    <property type="entry name" value="Cyt_c-like_dom_sf"/>
</dbReference>
<evidence type="ECO:0000256" key="1">
    <source>
        <dbReference type="ARBA" id="ARBA00022448"/>
    </source>
</evidence>
<feature type="domain" description="Cytochrome c" evidence="9">
    <location>
        <begin position="72"/>
        <end position="157"/>
    </location>
</feature>
<evidence type="ECO:0000256" key="7">
    <source>
        <dbReference type="SAM" id="MobiDB-lite"/>
    </source>
</evidence>
<evidence type="ECO:0000256" key="6">
    <source>
        <dbReference type="PROSITE-ProRule" id="PRU00433"/>
    </source>
</evidence>
<keyword evidence="8" id="KW-0732">Signal</keyword>
<feature type="signal peptide" evidence="8">
    <location>
        <begin position="1"/>
        <end position="18"/>
    </location>
</feature>
<reference evidence="10" key="1">
    <citation type="submission" date="2022-04" db="EMBL/GenBank/DDBJ databases">
        <title>Hymenobacter sp. isolated from the air.</title>
        <authorList>
            <person name="Won M."/>
            <person name="Lee C.-M."/>
            <person name="Woen H.-Y."/>
            <person name="Kwon S.-W."/>
        </authorList>
    </citation>
    <scope>NUCLEOTIDE SEQUENCE</scope>
    <source>
        <strain evidence="10">5420S-77</strain>
        <plasmid evidence="10">unnamed1</plasmid>
    </source>
</reference>
<dbReference type="PROSITE" id="PS51007">
    <property type="entry name" value="CYTC"/>
    <property type="match status" value="1"/>
</dbReference>
<evidence type="ECO:0000256" key="2">
    <source>
        <dbReference type="ARBA" id="ARBA00022617"/>
    </source>
</evidence>
<keyword evidence="3 6" id="KW-0479">Metal-binding</keyword>
<geneLocation type="plasmid" evidence="10 11">
    <name>unnamed1</name>
</geneLocation>
<keyword evidence="10" id="KW-0614">Plasmid</keyword>
<feature type="chain" id="PRO_5046682267" evidence="8">
    <location>
        <begin position="19"/>
        <end position="157"/>
    </location>
</feature>
<name>A0ABY4GCM5_9BACT</name>
<proteinExistence type="predicted"/>
<dbReference type="Proteomes" id="UP000830401">
    <property type="component" value="Plasmid unnamed1"/>
</dbReference>
<keyword evidence="2 6" id="KW-0349">Heme</keyword>
<keyword evidence="11" id="KW-1185">Reference proteome</keyword>
<gene>
    <name evidence="10" type="ORF">MUN86_23360</name>
</gene>
<evidence type="ECO:0000256" key="4">
    <source>
        <dbReference type="ARBA" id="ARBA00022982"/>
    </source>
</evidence>
<dbReference type="EMBL" id="CP095062">
    <property type="protein sequence ID" value="UOQ68661.1"/>
    <property type="molecule type" value="Genomic_DNA"/>
</dbReference>
<dbReference type="Gene3D" id="1.10.760.10">
    <property type="entry name" value="Cytochrome c-like domain"/>
    <property type="match status" value="1"/>
</dbReference>
<keyword evidence="1" id="KW-0813">Transport</keyword>
<dbReference type="InterPro" id="IPR009056">
    <property type="entry name" value="Cyt_c-like_dom"/>
</dbReference>
<protein>
    <submittedName>
        <fullName evidence="10">C-type cytochrome</fullName>
    </submittedName>
</protein>
<evidence type="ECO:0000256" key="5">
    <source>
        <dbReference type="ARBA" id="ARBA00023004"/>
    </source>
</evidence>
<evidence type="ECO:0000256" key="3">
    <source>
        <dbReference type="ARBA" id="ARBA00022723"/>
    </source>
</evidence>
<evidence type="ECO:0000313" key="11">
    <source>
        <dbReference type="Proteomes" id="UP000830401"/>
    </source>
</evidence>
<evidence type="ECO:0000313" key="10">
    <source>
        <dbReference type="EMBL" id="UOQ68661.1"/>
    </source>
</evidence>
<dbReference type="RefSeq" id="WP_245126085.1">
    <property type="nucleotide sequence ID" value="NZ_CP095062.1"/>
</dbReference>
<keyword evidence="5 6" id="KW-0408">Iron</keyword>
<keyword evidence="4" id="KW-0249">Electron transport</keyword>
<organism evidence="10 11">
    <name type="scientific">Hymenobacter volaticus</name>
    <dbReference type="NCBI Taxonomy" id="2932254"/>
    <lineage>
        <taxon>Bacteria</taxon>
        <taxon>Pseudomonadati</taxon>
        <taxon>Bacteroidota</taxon>
        <taxon>Cytophagia</taxon>
        <taxon>Cytophagales</taxon>
        <taxon>Hymenobacteraceae</taxon>
        <taxon>Hymenobacter</taxon>
    </lineage>
</organism>
<feature type="region of interest" description="Disordered" evidence="7">
    <location>
        <begin position="20"/>
        <end position="40"/>
    </location>
</feature>
<evidence type="ECO:0000259" key="9">
    <source>
        <dbReference type="PROSITE" id="PS51007"/>
    </source>
</evidence>
<dbReference type="PRINTS" id="PR00606">
    <property type="entry name" value="CYTCHROMECID"/>
</dbReference>
<evidence type="ECO:0000256" key="8">
    <source>
        <dbReference type="SAM" id="SignalP"/>
    </source>
</evidence>
<dbReference type="Pfam" id="PF00034">
    <property type="entry name" value="Cytochrom_C"/>
    <property type="match status" value="1"/>
</dbReference>